<dbReference type="AlphaFoldDB" id="A0A9W7IL67"/>
<dbReference type="EMBL" id="BSYR01000028">
    <property type="protein sequence ID" value="GMI96143.1"/>
    <property type="molecule type" value="Genomic_DNA"/>
</dbReference>
<proteinExistence type="predicted"/>
<reference evidence="2" key="1">
    <citation type="submission" date="2023-05" db="EMBL/GenBank/DDBJ databases">
        <title>Genome and transcriptome analyses reveal genes involved in the formation of fine ridges on petal epidermal cells in Hibiscus trionum.</title>
        <authorList>
            <person name="Koshimizu S."/>
            <person name="Masuda S."/>
            <person name="Ishii T."/>
            <person name="Shirasu K."/>
            <person name="Hoshino A."/>
            <person name="Arita M."/>
        </authorList>
    </citation>
    <scope>NUCLEOTIDE SEQUENCE</scope>
    <source>
        <strain evidence="2">Hamamatsu line</strain>
    </source>
</reference>
<dbReference type="PANTHER" id="PTHR33710">
    <property type="entry name" value="BNAC02G09200D PROTEIN"/>
    <property type="match status" value="1"/>
</dbReference>
<evidence type="ECO:0000313" key="3">
    <source>
        <dbReference type="Proteomes" id="UP001165190"/>
    </source>
</evidence>
<comment type="caution">
    <text evidence="2">The sequence shown here is derived from an EMBL/GenBank/DDBJ whole genome shotgun (WGS) entry which is preliminary data.</text>
</comment>
<dbReference type="InterPro" id="IPR005135">
    <property type="entry name" value="Endo/exonuclease/phosphatase"/>
</dbReference>
<name>A0A9W7IL67_HIBTR</name>
<evidence type="ECO:0000259" key="1">
    <source>
        <dbReference type="Pfam" id="PF03372"/>
    </source>
</evidence>
<evidence type="ECO:0000313" key="2">
    <source>
        <dbReference type="EMBL" id="GMI96143.1"/>
    </source>
</evidence>
<dbReference type="PANTHER" id="PTHR33710:SF64">
    <property type="entry name" value="ENDONUCLEASE_EXONUCLEASE_PHOSPHATASE DOMAIN-CONTAINING PROTEIN"/>
    <property type="match status" value="1"/>
</dbReference>
<dbReference type="Gene3D" id="3.60.10.10">
    <property type="entry name" value="Endonuclease/exonuclease/phosphatase"/>
    <property type="match status" value="1"/>
</dbReference>
<dbReference type="OrthoDB" id="692400at2759"/>
<dbReference type="GO" id="GO:0003824">
    <property type="term" value="F:catalytic activity"/>
    <property type="evidence" value="ECO:0007669"/>
    <property type="project" value="InterPro"/>
</dbReference>
<accession>A0A9W7IL67</accession>
<organism evidence="2 3">
    <name type="scientific">Hibiscus trionum</name>
    <name type="common">Flower of an hour</name>
    <dbReference type="NCBI Taxonomy" id="183268"/>
    <lineage>
        <taxon>Eukaryota</taxon>
        <taxon>Viridiplantae</taxon>
        <taxon>Streptophyta</taxon>
        <taxon>Embryophyta</taxon>
        <taxon>Tracheophyta</taxon>
        <taxon>Spermatophyta</taxon>
        <taxon>Magnoliopsida</taxon>
        <taxon>eudicotyledons</taxon>
        <taxon>Gunneridae</taxon>
        <taxon>Pentapetalae</taxon>
        <taxon>rosids</taxon>
        <taxon>malvids</taxon>
        <taxon>Malvales</taxon>
        <taxon>Malvaceae</taxon>
        <taxon>Malvoideae</taxon>
        <taxon>Hibiscus</taxon>
    </lineage>
</organism>
<dbReference type="SUPFAM" id="SSF56219">
    <property type="entry name" value="DNase I-like"/>
    <property type="match status" value="1"/>
</dbReference>
<gene>
    <name evidence="2" type="ORF">HRI_003283600</name>
</gene>
<dbReference type="Pfam" id="PF03372">
    <property type="entry name" value="Exo_endo_phos"/>
    <property type="match status" value="1"/>
</dbReference>
<sequence>MHTSILSWNIRGIRKREKIRAVNQLISSQHPKVILLQETKLEVINGKLVKRLWNLDRAQFSFSPFFGSAGGLLSIWDPDWIQVSQIIVKPRILAIIGFMGVNKLLGGILNVYGPSIDLEKKDFLEEVSSIIKDSGIAWCLGGDWNLFIDPSENIGFSLNQAMIDLFKNFIFEASLLDLSLVGGCFTWCNNRDPPTFVRLDRFLITANFDLAFPNLMQTVLNKSISDHNAICIQSDHLNWGPKPFRFFNHWYNEKGFDNFVISTVKNIKHRNSGVGI</sequence>
<dbReference type="InterPro" id="IPR036691">
    <property type="entry name" value="Endo/exonu/phosph_ase_sf"/>
</dbReference>
<protein>
    <recommendedName>
        <fullName evidence="1">Endonuclease/exonuclease/phosphatase domain-containing protein</fullName>
    </recommendedName>
</protein>
<feature type="domain" description="Endonuclease/exonuclease/phosphatase" evidence="1">
    <location>
        <begin position="6"/>
        <end position="227"/>
    </location>
</feature>
<dbReference type="Proteomes" id="UP001165190">
    <property type="component" value="Unassembled WGS sequence"/>
</dbReference>
<keyword evidence="3" id="KW-1185">Reference proteome</keyword>